<protein>
    <submittedName>
        <fullName evidence="2">Uncharacterized protein</fullName>
    </submittedName>
</protein>
<dbReference type="AlphaFoldDB" id="A0A6S9JQC7"/>
<sequence>MKHFFVDFMILAAAFLLLLCYHGNSFSHAYVINSGTVDRNHRDTPLLLCMSGDCFSNTPSGPNGHHDRRFFLNTVAVSACALTTPKAAFAGGSSIESLTNDLKLARKKMEPIPDLLKKEEWDAVRTILKTPPVGQLWNLGDSKNYLVNLANLTEELELLEVKDELATTLQMCDQLTYDNAFVYFQPGNGKINIKEPTMLAKKAMKQMDDALALLQ</sequence>
<evidence type="ECO:0000256" key="1">
    <source>
        <dbReference type="SAM" id="SignalP"/>
    </source>
</evidence>
<name>A0A6S9JQC7_HETAK</name>
<feature type="chain" id="PRO_5030159596" evidence="1">
    <location>
        <begin position="26"/>
        <end position="215"/>
    </location>
</feature>
<proteinExistence type="predicted"/>
<gene>
    <name evidence="2" type="ORF">HAKA00212_LOCUS24492</name>
</gene>
<dbReference type="EMBL" id="HBIU01055736">
    <property type="protein sequence ID" value="CAE0648888.1"/>
    <property type="molecule type" value="Transcribed_RNA"/>
</dbReference>
<reference evidence="2" key="1">
    <citation type="submission" date="2021-01" db="EMBL/GenBank/DDBJ databases">
        <authorList>
            <person name="Corre E."/>
            <person name="Pelletier E."/>
            <person name="Niang G."/>
            <person name="Scheremetjew M."/>
            <person name="Finn R."/>
            <person name="Kale V."/>
            <person name="Holt S."/>
            <person name="Cochrane G."/>
            <person name="Meng A."/>
            <person name="Brown T."/>
            <person name="Cohen L."/>
        </authorList>
    </citation>
    <scope>NUCLEOTIDE SEQUENCE</scope>
    <source>
        <strain evidence="2">CCMP3107</strain>
    </source>
</reference>
<accession>A0A6S9JQC7</accession>
<evidence type="ECO:0000313" key="2">
    <source>
        <dbReference type="EMBL" id="CAE0648888.1"/>
    </source>
</evidence>
<feature type="signal peptide" evidence="1">
    <location>
        <begin position="1"/>
        <end position="25"/>
    </location>
</feature>
<keyword evidence="1" id="KW-0732">Signal</keyword>
<organism evidence="2">
    <name type="scientific">Heterosigma akashiwo</name>
    <name type="common">Chromophytic alga</name>
    <name type="synonym">Heterosigma carterae</name>
    <dbReference type="NCBI Taxonomy" id="2829"/>
    <lineage>
        <taxon>Eukaryota</taxon>
        <taxon>Sar</taxon>
        <taxon>Stramenopiles</taxon>
        <taxon>Ochrophyta</taxon>
        <taxon>Raphidophyceae</taxon>
        <taxon>Chattonellales</taxon>
        <taxon>Chattonellaceae</taxon>
        <taxon>Heterosigma</taxon>
    </lineage>
</organism>